<feature type="compositionally biased region" description="Acidic residues" evidence="1">
    <location>
        <begin position="77"/>
        <end position="86"/>
    </location>
</feature>
<sequence>MNVYTTPGPGVPMSAGTHPPLPEAVTFVLTKEITTDDGAFAAFIGGIVGALLLALICVIAALLWCLSRHKGSYVTNELDDDDDGADADAGGYDIDDDDEQFRSDIVLQIKEPLKRKDSE</sequence>
<gene>
    <name evidence="3" type="ORF">SMAX5B_006977</name>
</gene>
<evidence type="ECO:0000313" key="3">
    <source>
        <dbReference type="EMBL" id="AWO95982.1"/>
    </source>
</evidence>
<name>A0A2U9AWD7_SCOMX</name>
<reference evidence="3 4" key="1">
    <citation type="submission" date="2017-12" db="EMBL/GenBank/DDBJ databases">
        <title>Integrating genomic resources of turbot (Scophthalmus maximus) in depth evaluation of genetic and physical mapping variation across individuals.</title>
        <authorList>
            <person name="Martinez P."/>
        </authorList>
    </citation>
    <scope>NUCLEOTIDE SEQUENCE [LARGE SCALE GENOMIC DNA]</scope>
</reference>
<evidence type="ECO:0000313" key="4">
    <source>
        <dbReference type="Proteomes" id="UP000246464"/>
    </source>
</evidence>
<keyword evidence="2" id="KW-1133">Transmembrane helix</keyword>
<keyword evidence="2" id="KW-0472">Membrane</keyword>
<feature type="region of interest" description="Disordered" evidence="1">
    <location>
        <begin position="75"/>
        <end position="99"/>
    </location>
</feature>
<dbReference type="EMBL" id="CP026243">
    <property type="protein sequence ID" value="AWO95982.1"/>
    <property type="molecule type" value="Genomic_DNA"/>
</dbReference>
<keyword evidence="2" id="KW-0812">Transmembrane</keyword>
<keyword evidence="4" id="KW-1185">Reference proteome</keyword>
<organism evidence="3 4">
    <name type="scientific">Scophthalmus maximus</name>
    <name type="common">Turbot</name>
    <name type="synonym">Psetta maxima</name>
    <dbReference type="NCBI Taxonomy" id="52904"/>
    <lineage>
        <taxon>Eukaryota</taxon>
        <taxon>Metazoa</taxon>
        <taxon>Chordata</taxon>
        <taxon>Craniata</taxon>
        <taxon>Vertebrata</taxon>
        <taxon>Euteleostomi</taxon>
        <taxon>Actinopterygii</taxon>
        <taxon>Neopterygii</taxon>
        <taxon>Teleostei</taxon>
        <taxon>Neoteleostei</taxon>
        <taxon>Acanthomorphata</taxon>
        <taxon>Carangaria</taxon>
        <taxon>Pleuronectiformes</taxon>
        <taxon>Pleuronectoidei</taxon>
        <taxon>Scophthalmidae</taxon>
        <taxon>Scophthalmus</taxon>
    </lineage>
</organism>
<dbReference type="AlphaFoldDB" id="A0A2U9AWD7"/>
<evidence type="ECO:0000256" key="2">
    <source>
        <dbReference type="SAM" id="Phobius"/>
    </source>
</evidence>
<protein>
    <submittedName>
        <fullName evidence="3">Putative cell adhesion molecule 4-like</fullName>
    </submittedName>
</protein>
<accession>A0A2U9AWD7</accession>
<dbReference type="OrthoDB" id="8958573at2759"/>
<feature type="transmembrane region" description="Helical" evidence="2">
    <location>
        <begin position="39"/>
        <end position="66"/>
    </location>
</feature>
<dbReference type="Proteomes" id="UP000246464">
    <property type="component" value="Chromosome 1"/>
</dbReference>
<proteinExistence type="predicted"/>
<evidence type="ECO:0000256" key="1">
    <source>
        <dbReference type="SAM" id="MobiDB-lite"/>
    </source>
</evidence>